<feature type="region of interest" description="Disordered" evidence="1">
    <location>
        <begin position="361"/>
        <end position="422"/>
    </location>
</feature>
<gene>
    <name evidence="2" type="ORF">HYDPIDRAFT_171229</name>
</gene>
<feature type="compositionally biased region" description="Polar residues" evidence="1">
    <location>
        <begin position="365"/>
        <end position="374"/>
    </location>
</feature>
<dbReference type="EMBL" id="KN839926">
    <property type="protein sequence ID" value="KIJ58571.1"/>
    <property type="molecule type" value="Genomic_DNA"/>
</dbReference>
<dbReference type="HOGENOM" id="CLU_650618_0_0_1"/>
<dbReference type="Proteomes" id="UP000053820">
    <property type="component" value="Unassembled WGS sequence"/>
</dbReference>
<reference evidence="2 3" key="1">
    <citation type="submission" date="2014-04" db="EMBL/GenBank/DDBJ databases">
        <title>Evolutionary Origins and Diversification of the Mycorrhizal Mutualists.</title>
        <authorList>
            <consortium name="DOE Joint Genome Institute"/>
            <consortium name="Mycorrhizal Genomics Consortium"/>
            <person name="Kohler A."/>
            <person name="Kuo A."/>
            <person name="Nagy L.G."/>
            <person name="Floudas D."/>
            <person name="Copeland A."/>
            <person name="Barry K.W."/>
            <person name="Cichocki N."/>
            <person name="Veneault-Fourrey C."/>
            <person name="LaButti K."/>
            <person name="Lindquist E.A."/>
            <person name="Lipzen A."/>
            <person name="Lundell T."/>
            <person name="Morin E."/>
            <person name="Murat C."/>
            <person name="Riley R."/>
            <person name="Ohm R."/>
            <person name="Sun H."/>
            <person name="Tunlid A."/>
            <person name="Henrissat B."/>
            <person name="Grigoriev I.V."/>
            <person name="Hibbett D.S."/>
            <person name="Martin F."/>
        </authorList>
    </citation>
    <scope>NUCLEOTIDE SEQUENCE [LARGE SCALE GENOMIC DNA]</scope>
    <source>
        <strain evidence="2 3">MD-312</strain>
    </source>
</reference>
<dbReference type="OrthoDB" id="2679253at2759"/>
<proteinExistence type="predicted"/>
<name>A0A0C9W6X9_9AGAM</name>
<keyword evidence="3" id="KW-1185">Reference proteome</keyword>
<dbReference type="AlphaFoldDB" id="A0A0C9W6X9"/>
<sequence length="422" mass="47428">MRQLQRAQEDLAYVEALSEKPSNLIPGLLLTGPSAVVPHTLYKAWPENASNFVHNIEDLVSGNDWACNLLKDPSTGPRFVFDAQYLSKFDGESFVHFIDKPWTAGDFWNAQEFGMVKDLEVDELLIGYQWLPIVKEDQEYNGKALFVNFKNAIWHESFKKLLEVVGTMHDGPDLGYYVQVPLSHIPCPKEGTSGIRLERTLPLVDAINIDKTLVEARAKWCQKDREAILNTFRTVVRTNTYGTLLWDRVHTNHEGLNHFNQIYGIQIYGIKFTDGTKHEDISKYVFRQPEPNSNSTGSARQQEDFTVEIDAAMATMATMDIFPNSESNQSNTQTLTAANSHHIDFTSPKSSEDLYTDEAGPSISGGANFTQPATYNKPKPMQADQQPQNLGRGQGQGKQWGNKHVASDTVPTTRTICNTRGR</sequence>
<evidence type="ECO:0000313" key="2">
    <source>
        <dbReference type="EMBL" id="KIJ58571.1"/>
    </source>
</evidence>
<organism evidence="2 3">
    <name type="scientific">Hydnomerulius pinastri MD-312</name>
    <dbReference type="NCBI Taxonomy" id="994086"/>
    <lineage>
        <taxon>Eukaryota</taxon>
        <taxon>Fungi</taxon>
        <taxon>Dikarya</taxon>
        <taxon>Basidiomycota</taxon>
        <taxon>Agaricomycotina</taxon>
        <taxon>Agaricomycetes</taxon>
        <taxon>Agaricomycetidae</taxon>
        <taxon>Boletales</taxon>
        <taxon>Boletales incertae sedis</taxon>
        <taxon>Leucogyrophana</taxon>
    </lineage>
</organism>
<accession>A0A0C9W6X9</accession>
<evidence type="ECO:0000256" key="1">
    <source>
        <dbReference type="SAM" id="MobiDB-lite"/>
    </source>
</evidence>
<protein>
    <submittedName>
        <fullName evidence="2">Uncharacterized protein</fullName>
    </submittedName>
</protein>
<evidence type="ECO:0000313" key="3">
    <source>
        <dbReference type="Proteomes" id="UP000053820"/>
    </source>
</evidence>
<feature type="compositionally biased region" description="Polar residues" evidence="1">
    <location>
        <begin position="409"/>
        <end position="422"/>
    </location>
</feature>